<dbReference type="InterPro" id="IPR024060">
    <property type="entry name" value="Ureidoglycolate_lyase_dom_sf"/>
</dbReference>
<evidence type="ECO:0000256" key="1">
    <source>
        <dbReference type="ARBA" id="ARBA00011738"/>
    </source>
</evidence>
<evidence type="ECO:0000313" key="5">
    <source>
        <dbReference type="EMBL" id="VAW21242.1"/>
    </source>
</evidence>
<feature type="non-terminal residue" evidence="5">
    <location>
        <position position="142"/>
    </location>
</feature>
<dbReference type="Pfam" id="PF04115">
    <property type="entry name" value="Ureidogly_lyase"/>
    <property type="match status" value="1"/>
</dbReference>
<dbReference type="PANTHER" id="PTHR21221">
    <property type="entry name" value="UREIDOGLYCOLATE HYDROLASE"/>
    <property type="match status" value="1"/>
</dbReference>
<keyword evidence="2" id="KW-0659">Purine metabolism</keyword>
<dbReference type="GO" id="GO:0006144">
    <property type="term" value="P:purine nucleobase metabolic process"/>
    <property type="evidence" value="ECO:0007669"/>
    <property type="project" value="UniProtKB-KW"/>
</dbReference>
<dbReference type="InterPro" id="IPR011051">
    <property type="entry name" value="RmlC_Cupin_sf"/>
</dbReference>
<organism evidence="5">
    <name type="scientific">hydrothermal vent metagenome</name>
    <dbReference type="NCBI Taxonomy" id="652676"/>
    <lineage>
        <taxon>unclassified sequences</taxon>
        <taxon>metagenomes</taxon>
        <taxon>ecological metagenomes</taxon>
    </lineage>
</organism>
<name>A0A3B0U400_9ZZZZ</name>
<dbReference type="CDD" id="cd20298">
    <property type="entry name" value="cupin_UAH"/>
    <property type="match status" value="1"/>
</dbReference>
<dbReference type="PIRSF" id="PIRSF017306">
    <property type="entry name" value="Ureidogly_hydro"/>
    <property type="match status" value="1"/>
</dbReference>
<dbReference type="EC" id="4.3.2.3" evidence="5"/>
<comment type="catalytic activity">
    <reaction evidence="4">
        <text>(S)-ureidoglycolate = urea + glyoxylate</text>
        <dbReference type="Rhea" id="RHEA:11304"/>
        <dbReference type="ChEBI" id="CHEBI:16199"/>
        <dbReference type="ChEBI" id="CHEBI:36655"/>
        <dbReference type="ChEBI" id="CHEBI:57296"/>
        <dbReference type="EC" id="4.3.2.3"/>
    </reaction>
</comment>
<dbReference type="SUPFAM" id="SSF51182">
    <property type="entry name" value="RmlC-like cupins"/>
    <property type="match status" value="1"/>
</dbReference>
<evidence type="ECO:0000256" key="3">
    <source>
        <dbReference type="ARBA" id="ARBA00023239"/>
    </source>
</evidence>
<dbReference type="GO" id="GO:0004848">
    <property type="term" value="F:ureidoglycolate hydrolase activity"/>
    <property type="evidence" value="ECO:0007669"/>
    <property type="project" value="InterPro"/>
</dbReference>
<evidence type="ECO:0000256" key="4">
    <source>
        <dbReference type="ARBA" id="ARBA00047684"/>
    </source>
</evidence>
<sequence>MTKVKTANALDLLKGAILQTIHIEPVNRRSFASFGDIIQASPEAKSFPINQGNTRRFHDLATAIALGENARSIISIFRGRPFSLPLTLKMMERHPLGSQAFIPLKPVRFLSIVAPDVNGIPGTPQAFLFGPGQGLNYFVKTW</sequence>
<evidence type="ECO:0000256" key="2">
    <source>
        <dbReference type="ARBA" id="ARBA00022631"/>
    </source>
</evidence>
<proteinExistence type="predicted"/>
<comment type="subunit">
    <text evidence="1">Homodimer.</text>
</comment>
<dbReference type="Gene3D" id="2.60.120.480">
    <property type="entry name" value="Ureidoglycolate hydrolase"/>
    <property type="match status" value="1"/>
</dbReference>
<protein>
    <submittedName>
        <fullName evidence="5">Ureidoglycolate lyase</fullName>
        <ecNumber evidence="5">4.3.2.3</ecNumber>
    </submittedName>
</protein>
<accession>A0A3B0U400</accession>
<keyword evidence="3 5" id="KW-0456">Lyase</keyword>
<dbReference type="EMBL" id="UOEQ01000336">
    <property type="protein sequence ID" value="VAW21242.1"/>
    <property type="molecule type" value="Genomic_DNA"/>
</dbReference>
<dbReference type="InterPro" id="IPR047233">
    <property type="entry name" value="UAH_cupin"/>
</dbReference>
<dbReference type="PANTHER" id="PTHR21221:SF1">
    <property type="entry name" value="UREIDOGLYCOLATE LYASE"/>
    <property type="match status" value="1"/>
</dbReference>
<dbReference type="InterPro" id="IPR007247">
    <property type="entry name" value="Ureidogly_lyase"/>
</dbReference>
<gene>
    <name evidence="5" type="ORF">MNBD_ALPHA11-1313</name>
</gene>
<reference evidence="5" key="1">
    <citation type="submission" date="2018-06" db="EMBL/GenBank/DDBJ databases">
        <authorList>
            <person name="Zhirakovskaya E."/>
        </authorList>
    </citation>
    <scope>NUCLEOTIDE SEQUENCE</scope>
</reference>
<dbReference type="AlphaFoldDB" id="A0A3B0U400"/>
<dbReference type="GO" id="GO:0000256">
    <property type="term" value="P:allantoin catabolic process"/>
    <property type="evidence" value="ECO:0007669"/>
    <property type="project" value="InterPro"/>
</dbReference>
<dbReference type="GO" id="GO:0050385">
    <property type="term" value="F:ureidoglycolate lyase activity"/>
    <property type="evidence" value="ECO:0007669"/>
    <property type="project" value="UniProtKB-EC"/>
</dbReference>